<keyword evidence="2" id="KW-1133">Transmembrane helix</keyword>
<dbReference type="RefSeq" id="WP_009294450.1">
    <property type="nucleotide sequence ID" value="NZ_AEJC01000022.1"/>
</dbReference>
<sequence length="252" mass="26684">MNDVYAYRAPEEDGGGGDGGRGGRRWWLVTGVAVGVLALSGVVTAAGWLLVGQGGDSAGGRAAEQAADARWAEGVTPEWMSEQMGLDVPVTARSPQAAYEVTSRFDTGLLTFTLTRSEAEAYLKEHPPEGKWLEPTSAQADVAPHDFAHLGLPEPETFKDGMRYGYVCPGAAETTEAPGASGTPDDPFGMSDAYDTSDESCVRLYAHEYSPNRTRIYLRAHFEPGISPLPATPSSSTSTSTSESESESASAR</sequence>
<name>L1L8B9_9ACTN</name>
<protein>
    <submittedName>
        <fullName evidence="3">Uncharacterized protein</fullName>
    </submittedName>
</protein>
<reference evidence="3 4" key="1">
    <citation type="submission" date="2012-11" db="EMBL/GenBank/DDBJ databases">
        <authorList>
            <person name="Huguet-Tapia J.C."/>
            <person name="Durkin A.S."/>
            <person name="Pettis G.S."/>
            <person name="Badger J.H."/>
        </authorList>
    </citation>
    <scope>NUCLEOTIDE SEQUENCE [LARGE SCALE GENOMIC DNA]</scope>
    <source>
        <strain evidence="3 4">91-03</strain>
    </source>
</reference>
<organism evidence="3 4">
    <name type="scientific">Streptomyces ipomoeae 91-03</name>
    <dbReference type="NCBI Taxonomy" id="698759"/>
    <lineage>
        <taxon>Bacteria</taxon>
        <taxon>Bacillati</taxon>
        <taxon>Actinomycetota</taxon>
        <taxon>Actinomycetes</taxon>
        <taxon>Kitasatosporales</taxon>
        <taxon>Streptomycetaceae</taxon>
        <taxon>Streptomyces</taxon>
    </lineage>
</organism>
<feature type="transmembrane region" description="Helical" evidence="2">
    <location>
        <begin position="26"/>
        <end position="51"/>
    </location>
</feature>
<dbReference type="Proteomes" id="UP000010411">
    <property type="component" value="Unassembled WGS sequence"/>
</dbReference>
<evidence type="ECO:0000256" key="1">
    <source>
        <dbReference type="SAM" id="MobiDB-lite"/>
    </source>
</evidence>
<evidence type="ECO:0000313" key="3">
    <source>
        <dbReference type="EMBL" id="EKX69172.1"/>
    </source>
</evidence>
<accession>L1L8B9</accession>
<feature type="region of interest" description="Disordered" evidence="1">
    <location>
        <begin position="1"/>
        <end position="21"/>
    </location>
</feature>
<keyword evidence="2" id="KW-0812">Transmembrane</keyword>
<dbReference type="AlphaFoldDB" id="L1L8B9"/>
<dbReference type="PATRIC" id="fig|698759.3.peg.270"/>
<proteinExistence type="predicted"/>
<keyword evidence="2" id="KW-0472">Membrane</keyword>
<comment type="caution">
    <text evidence="3">The sequence shown here is derived from an EMBL/GenBank/DDBJ whole genome shotgun (WGS) entry which is preliminary data.</text>
</comment>
<gene>
    <name evidence="3" type="ORF">STRIP9103_05020</name>
</gene>
<evidence type="ECO:0000313" key="4">
    <source>
        <dbReference type="Proteomes" id="UP000010411"/>
    </source>
</evidence>
<dbReference type="EMBL" id="AEJC01000022">
    <property type="protein sequence ID" value="EKX69172.1"/>
    <property type="molecule type" value="Genomic_DNA"/>
</dbReference>
<keyword evidence="4" id="KW-1185">Reference proteome</keyword>
<feature type="region of interest" description="Disordered" evidence="1">
    <location>
        <begin position="225"/>
        <end position="252"/>
    </location>
</feature>
<feature type="compositionally biased region" description="Low complexity" evidence="1">
    <location>
        <begin position="228"/>
        <end position="252"/>
    </location>
</feature>
<evidence type="ECO:0000256" key="2">
    <source>
        <dbReference type="SAM" id="Phobius"/>
    </source>
</evidence>